<gene>
    <name evidence="1" type="ORF">M8C21_016023</name>
</gene>
<comment type="caution">
    <text evidence="1">The sequence shown here is derived from an EMBL/GenBank/DDBJ whole genome shotgun (WGS) entry which is preliminary data.</text>
</comment>
<accession>A0AAD5CSB3</accession>
<keyword evidence="2" id="KW-1185">Reference proteome</keyword>
<proteinExistence type="predicted"/>
<feature type="non-terminal residue" evidence="1">
    <location>
        <position position="1"/>
    </location>
</feature>
<dbReference type="SUPFAM" id="SSF57850">
    <property type="entry name" value="RING/U-box"/>
    <property type="match status" value="1"/>
</dbReference>
<sequence length="81" mass="9180">CDERGEIMDRNDVAFGVLSERKKWMRCPKCRHCVELVKGCNMVRCRIAAMLGVELNFATDAVKQCAIVELLLWTTLFVSAS</sequence>
<organism evidence="1 2">
    <name type="scientific">Ambrosia artemisiifolia</name>
    <name type="common">Common ragweed</name>
    <dbReference type="NCBI Taxonomy" id="4212"/>
    <lineage>
        <taxon>Eukaryota</taxon>
        <taxon>Viridiplantae</taxon>
        <taxon>Streptophyta</taxon>
        <taxon>Embryophyta</taxon>
        <taxon>Tracheophyta</taxon>
        <taxon>Spermatophyta</taxon>
        <taxon>Magnoliopsida</taxon>
        <taxon>eudicotyledons</taxon>
        <taxon>Gunneridae</taxon>
        <taxon>Pentapetalae</taxon>
        <taxon>asterids</taxon>
        <taxon>campanulids</taxon>
        <taxon>Asterales</taxon>
        <taxon>Asteraceae</taxon>
        <taxon>Asteroideae</taxon>
        <taxon>Heliantheae alliance</taxon>
        <taxon>Heliantheae</taxon>
        <taxon>Ambrosia</taxon>
    </lineage>
</organism>
<dbReference type="EMBL" id="JAMZMK010006990">
    <property type="protein sequence ID" value="KAI7746370.1"/>
    <property type="molecule type" value="Genomic_DNA"/>
</dbReference>
<protein>
    <submittedName>
        <fullName evidence="1">Uncharacterized protein</fullName>
    </submittedName>
</protein>
<name>A0AAD5CSB3_AMBAR</name>
<evidence type="ECO:0000313" key="2">
    <source>
        <dbReference type="Proteomes" id="UP001206925"/>
    </source>
</evidence>
<dbReference type="Proteomes" id="UP001206925">
    <property type="component" value="Unassembled WGS sequence"/>
</dbReference>
<evidence type="ECO:0000313" key="1">
    <source>
        <dbReference type="EMBL" id="KAI7746370.1"/>
    </source>
</evidence>
<reference evidence="1" key="1">
    <citation type="submission" date="2022-06" db="EMBL/GenBank/DDBJ databases">
        <title>Uncovering the hologenomic basis of an extraordinary plant invasion.</title>
        <authorList>
            <person name="Bieker V.C."/>
            <person name="Martin M.D."/>
            <person name="Gilbert T."/>
            <person name="Hodgins K."/>
            <person name="Battlay P."/>
            <person name="Petersen B."/>
            <person name="Wilson J."/>
        </authorList>
    </citation>
    <scope>NUCLEOTIDE SEQUENCE</scope>
    <source>
        <strain evidence="1">AA19_3_7</strain>
        <tissue evidence="1">Leaf</tissue>
    </source>
</reference>
<dbReference type="AlphaFoldDB" id="A0AAD5CSB3"/>